<dbReference type="NCBIfam" id="TIGR01640">
    <property type="entry name" value="F_box_assoc_1"/>
    <property type="match status" value="1"/>
</dbReference>
<dbReference type="PANTHER" id="PTHR31672:SF13">
    <property type="entry name" value="F-BOX PROTEIN CPR30-LIKE"/>
    <property type="match status" value="1"/>
</dbReference>
<dbReference type="PANTHER" id="PTHR31672">
    <property type="entry name" value="BNACNNG10540D PROTEIN"/>
    <property type="match status" value="1"/>
</dbReference>
<dbReference type="InterPro" id="IPR006527">
    <property type="entry name" value="F-box-assoc_dom_typ1"/>
</dbReference>
<dbReference type="InterPro" id="IPR017451">
    <property type="entry name" value="F-box-assoc_interact_dom"/>
</dbReference>
<evidence type="ECO:0000313" key="2">
    <source>
        <dbReference type="EMBL" id="SPD03908.1"/>
    </source>
</evidence>
<protein>
    <recommendedName>
        <fullName evidence="1">F-box associated beta-propeller type 1 domain-containing protein</fullName>
    </recommendedName>
</protein>
<dbReference type="InterPro" id="IPR050796">
    <property type="entry name" value="SCF_F-box_component"/>
</dbReference>
<organism evidence="2">
    <name type="scientific">Fagus sylvatica</name>
    <name type="common">Beechnut</name>
    <dbReference type="NCBI Taxonomy" id="28930"/>
    <lineage>
        <taxon>Eukaryota</taxon>
        <taxon>Viridiplantae</taxon>
        <taxon>Streptophyta</taxon>
        <taxon>Embryophyta</taxon>
        <taxon>Tracheophyta</taxon>
        <taxon>Spermatophyta</taxon>
        <taxon>Magnoliopsida</taxon>
        <taxon>eudicotyledons</taxon>
        <taxon>Gunneridae</taxon>
        <taxon>Pentapetalae</taxon>
        <taxon>rosids</taxon>
        <taxon>fabids</taxon>
        <taxon>Fagales</taxon>
        <taxon>Fagaceae</taxon>
        <taxon>Fagus</taxon>
    </lineage>
</organism>
<evidence type="ECO:0000259" key="1">
    <source>
        <dbReference type="Pfam" id="PF07734"/>
    </source>
</evidence>
<sequence>MVGFYNGMFFLLNDRCNLFYLWNPSIRKFKMISTAHLTDPSKIVAIGLAYHSQTNDFKILRIPCVQGSNTLHAEVYTLSTDSWRRIVISLGSIDYIDPLPCLFFNGALHSIAWFGSRKFILSLDVNDEGFREIMLPQNYIDEILKPIIYSLAVFKGSLALFVCGAGLDGDSDICYIWVMREYGVVESWTKISVPLDSLYMFFGCTDSGELLIDTYGRGFVSYDPESLNENNLGIQSPSWLTYTADLMENLVLPDQLRWNLIQLCVFERNLREATKTSSYARPLRVEYPSFPYVPWTGGAVEADFFEESCSLIGSMKNWICSSSQSSFSRLNKLSHEINFLRNRMESQASTIRSLEAGGSSDPIPDAAGGILLLLLMKAIP</sequence>
<dbReference type="Pfam" id="PF07734">
    <property type="entry name" value="FBA_1"/>
    <property type="match status" value="1"/>
</dbReference>
<gene>
    <name evidence="2" type="ORF">FSB_LOCUS31790</name>
</gene>
<proteinExistence type="predicted"/>
<dbReference type="AlphaFoldDB" id="A0A2N9GWM5"/>
<reference evidence="2" key="1">
    <citation type="submission" date="2018-02" db="EMBL/GenBank/DDBJ databases">
        <authorList>
            <person name="Cohen D.B."/>
            <person name="Kent A.D."/>
        </authorList>
    </citation>
    <scope>NUCLEOTIDE SEQUENCE</scope>
</reference>
<accession>A0A2N9GWM5</accession>
<dbReference type="EMBL" id="OIVN01002468">
    <property type="protein sequence ID" value="SPD03908.1"/>
    <property type="molecule type" value="Genomic_DNA"/>
</dbReference>
<feature type="domain" description="F-box associated beta-propeller type 1" evidence="1">
    <location>
        <begin position="6"/>
        <end position="225"/>
    </location>
</feature>
<name>A0A2N9GWM5_FAGSY</name>